<comment type="catalytic activity">
    <reaction evidence="11">
        <text>ATP + H2O = ADP + phosphate + H(+)</text>
        <dbReference type="Rhea" id="RHEA:13065"/>
        <dbReference type="ChEBI" id="CHEBI:15377"/>
        <dbReference type="ChEBI" id="CHEBI:15378"/>
        <dbReference type="ChEBI" id="CHEBI:30616"/>
        <dbReference type="ChEBI" id="CHEBI:43474"/>
        <dbReference type="ChEBI" id="CHEBI:456216"/>
        <dbReference type="EC" id="3.6.4.13"/>
    </reaction>
</comment>
<protein>
    <recommendedName>
        <fullName evidence="3">RNA helicase</fullName>
        <ecNumber evidence="3">3.6.4.13</ecNumber>
    </recommendedName>
</protein>
<dbReference type="GO" id="GO:0005524">
    <property type="term" value="F:ATP binding"/>
    <property type="evidence" value="ECO:0007669"/>
    <property type="project" value="UniProtKB-KW"/>
</dbReference>
<dbReference type="Pfam" id="PF13086">
    <property type="entry name" value="AAA_11"/>
    <property type="match status" value="2"/>
</dbReference>
<evidence type="ECO:0000259" key="15">
    <source>
        <dbReference type="Pfam" id="PF21634"/>
    </source>
</evidence>
<keyword evidence="5" id="KW-0547">Nucleotide-binding</keyword>
<feature type="domain" description="DNA2/NAM7 helicase-like C-terminal" evidence="14">
    <location>
        <begin position="924"/>
        <end position="1117"/>
    </location>
</feature>
<proteinExistence type="inferred from homology"/>
<keyword evidence="9" id="KW-0694">RNA-binding</keyword>
<dbReference type="AlphaFoldDB" id="A0A6A4W5R0"/>
<dbReference type="Pfam" id="PF21634">
    <property type="entry name" value="MOV-10_beta-barrel"/>
    <property type="match status" value="1"/>
</dbReference>
<comment type="similarity">
    <text evidence="2">Belongs to the DNA2/NAM7 helicase family. SDE3 subfamily.</text>
</comment>
<name>A0A6A4W5R0_AMPAM</name>
<evidence type="ECO:0000256" key="10">
    <source>
        <dbReference type="ARBA" id="ARBA00023158"/>
    </source>
</evidence>
<dbReference type="Pfam" id="PF13087">
    <property type="entry name" value="AAA_12"/>
    <property type="match status" value="1"/>
</dbReference>
<dbReference type="EC" id="3.6.4.13" evidence="3"/>
<keyword evidence="8" id="KW-0067">ATP-binding</keyword>
<feature type="compositionally biased region" description="Polar residues" evidence="12">
    <location>
        <begin position="663"/>
        <end position="672"/>
    </location>
</feature>
<dbReference type="CDD" id="cd18078">
    <property type="entry name" value="DEXXQc_Mov10L1"/>
    <property type="match status" value="1"/>
</dbReference>
<sequence>MLSTLRAWLWGAPAPESAAPRPELHQFFPADEPRPTDARRWFEGSVLSVSPEGGTVSGDVWFEPAAVRGPRQPEVGERVRGEARRRDEEHAWLAIHVEVCDDDWGTAAEEAPAENRVVGQVRRFEGDVLVLADREDEYRLRQADAEVDFLPAEGDWLELESDDPIPREVTGGQKVRVRPLRRWEVDGEVTLVAHEQPMFGLVDNQIYFLPSAWSLARLPRRGDRVRCSAVESSQSTPRGLTLNWRAVRVAALEARAWLRPPPAAAPPPAASASFSADLLDDKQGVSVTGDGEFGQLKCGEQRRTTLVVRNASGAPVTLAAARLLSNAGGQFSVTPPDCAEIPAGGSAAVTVECRAELLGAARALCLLDFGAFRIGRWLGVIVEDPSAALLSAPAPSRRRARAAVGYDSDALDARQSCVVVPGQPAFKPAPFVSARLPPYPLPTRLLSMDGDRLLANYPCLASELGPDNYKQRLTLLLFIEEVEMLRQIRQFDMDGVVLGRAGEFLQLAVPGLAESRPSLVVGDKVLLSHPYEESGLKYEGYVHQVRHSALNIMFHPDFQQSYTGKEYNASFEFSRSQLRQLHRAVETALARLGAGVLFPTTATARLPQVNFVEEAGWSSERSVCSHTKRVSFDLDTDSQKMPPSPTGEEGAASGTASAPVEDTPSQSDSDVSFVSADGSVDESLSRTPSAGGSARRPRRTEKTGVRVLRFFNRGLNERQKSAVRRVLKGMARPLPYIIYGPPGTGKTVTMVECILQTYTMCPDSRLLVATPSNSAADLITERLHASGAVHRAALARLTSFNRSEDSCPEVVQPYVMSGDSLEAAARRRIVVGTAATLGNLYRLGLRQGHFTHVFVDEAGHMTEPETLVPLGLVSALDGQAVLAGDPRQLGPVLQSRYAAAWGLQTSMLERLSLRQLYGRDTEKFADHGCYNPLLVTKLVNNYRSHRELLTVPSRLFYDSELVPCVDAETANKWCRLPFLPRPGFPMLFHGVRGENIQEGDSPSWFNPTEAFQVIRYLQKLGSAGVDWDEVGVISPYRKQTEKIRELMTTFGLPTVKVGSVEEFQGQEREVIVLTTVRSSSVTLQHDVIYRLGFMQSPRRFNVAITRAKCLLIVIGNPELLAADEHWRHLVVHAVTNGAAIGCEGVL</sequence>
<evidence type="ECO:0000256" key="4">
    <source>
        <dbReference type="ARBA" id="ARBA00022490"/>
    </source>
</evidence>
<feature type="domain" description="Helicase MOV-10-like beta-barrel" evidence="15">
    <location>
        <begin position="492"/>
        <end position="571"/>
    </location>
</feature>
<feature type="compositionally biased region" description="Low complexity" evidence="12">
    <location>
        <begin position="646"/>
        <end position="659"/>
    </location>
</feature>
<evidence type="ECO:0000256" key="11">
    <source>
        <dbReference type="ARBA" id="ARBA00047984"/>
    </source>
</evidence>
<evidence type="ECO:0000256" key="5">
    <source>
        <dbReference type="ARBA" id="ARBA00022741"/>
    </source>
</evidence>
<gene>
    <name evidence="16" type="primary">Mov10l1</name>
    <name evidence="16" type="ORF">FJT64_026035</name>
</gene>
<evidence type="ECO:0000313" key="17">
    <source>
        <dbReference type="Proteomes" id="UP000440578"/>
    </source>
</evidence>
<dbReference type="InterPro" id="IPR047187">
    <property type="entry name" value="SF1_C_Upf1"/>
</dbReference>
<dbReference type="SUPFAM" id="SSF52540">
    <property type="entry name" value="P-loop containing nucleoside triphosphate hydrolases"/>
    <property type="match status" value="1"/>
</dbReference>
<dbReference type="InterPro" id="IPR041679">
    <property type="entry name" value="DNA2/NAM7-like_C"/>
</dbReference>
<evidence type="ECO:0000256" key="12">
    <source>
        <dbReference type="SAM" id="MobiDB-lite"/>
    </source>
</evidence>
<dbReference type="Proteomes" id="UP000440578">
    <property type="component" value="Unassembled WGS sequence"/>
</dbReference>
<keyword evidence="4" id="KW-0963">Cytoplasm</keyword>
<keyword evidence="10" id="KW-0943">RNA-mediated gene silencing</keyword>
<keyword evidence="17" id="KW-1185">Reference proteome</keyword>
<dbReference type="InterPro" id="IPR013783">
    <property type="entry name" value="Ig-like_fold"/>
</dbReference>
<dbReference type="GO" id="GO:0031047">
    <property type="term" value="P:regulatory ncRNA-mediated gene silencing"/>
    <property type="evidence" value="ECO:0007669"/>
    <property type="project" value="UniProtKB-KW"/>
</dbReference>
<dbReference type="InterPro" id="IPR041677">
    <property type="entry name" value="DNA2/NAM7_AAA_11"/>
</dbReference>
<evidence type="ECO:0000256" key="6">
    <source>
        <dbReference type="ARBA" id="ARBA00022801"/>
    </source>
</evidence>
<evidence type="ECO:0000256" key="3">
    <source>
        <dbReference type="ARBA" id="ARBA00012552"/>
    </source>
</evidence>
<evidence type="ECO:0000259" key="13">
    <source>
        <dbReference type="Pfam" id="PF13086"/>
    </source>
</evidence>
<feature type="region of interest" description="Disordered" evidence="12">
    <location>
        <begin position="633"/>
        <end position="701"/>
    </location>
</feature>
<evidence type="ECO:0000256" key="2">
    <source>
        <dbReference type="ARBA" id="ARBA00005601"/>
    </source>
</evidence>
<comment type="caution">
    <text evidence="16">The sequence shown here is derived from an EMBL/GenBank/DDBJ whole genome shotgun (WGS) entry which is preliminary data.</text>
</comment>
<dbReference type="InterPro" id="IPR049080">
    <property type="entry name" value="MOV-10-like_beta-barrel"/>
</dbReference>
<dbReference type="OrthoDB" id="6513042at2759"/>
<evidence type="ECO:0000256" key="1">
    <source>
        <dbReference type="ARBA" id="ARBA00004331"/>
    </source>
</evidence>
<evidence type="ECO:0000259" key="14">
    <source>
        <dbReference type="Pfam" id="PF13087"/>
    </source>
</evidence>
<accession>A0A6A4W5R0</accession>
<keyword evidence="6" id="KW-0378">Hydrolase</keyword>
<dbReference type="EMBL" id="VIIS01001133">
    <property type="protein sequence ID" value="KAF0301715.1"/>
    <property type="molecule type" value="Genomic_DNA"/>
</dbReference>
<reference evidence="16 17" key="1">
    <citation type="submission" date="2019-07" db="EMBL/GenBank/DDBJ databases">
        <title>Draft genome assembly of a fouling barnacle, Amphibalanus amphitrite (Darwin, 1854): The first reference genome for Thecostraca.</title>
        <authorList>
            <person name="Kim W."/>
        </authorList>
    </citation>
    <scope>NUCLEOTIDE SEQUENCE [LARGE SCALE GENOMIC DNA]</scope>
    <source>
        <strain evidence="16">SNU_AA5</strain>
        <tissue evidence="16">Soma without cirri and trophi</tissue>
    </source>
</reference>
<keyword evidence="7 16" id="KW-0347">Helicase</keyword>
<feature type="domain" description="DNA2/NAM7 helicase helicase" evidence="13">
    <location>
        <begin position="715"/>
        <end position="801"/>
    </location>
</feature>
<evidence type="ECO:0000256" key="8">
    <source>
        <dbReference type="ARBA" id="ARBA00022840"/>
    </source>
</evidence>
<dbReference type="GO" id="GO:0036464">
    <property type="term" value="C:cytoplasmic ribonucleoprotein granule"/>
    <property type="evidence" value="ECO:0007669"/>
    <property type="project" value="UniProtKB-SubCell"/>
</dbReference>
<comment type="subcellular location">
    <subcellularLocation>
        <location evidence="1">Cytoplasm</location>
        <location evidence="1">Cytoplasmic ribonucleoprotein granule</location>
    </subcellularLocation>
</comment>
<evidence type="ECO:0000256" key="9">
    <source>
        <dbReference type="ARBA" id="ARBA00022884"/>
    </source>
</evidence>
<dbReference type="GO" id="GO:0016787">
    <property type="term" value="F:hydrolase activity"/>
    <property type="evidence" value="ECO:0007669"/>
    <property type="project" value="UniProtKB-KW"/>
</dbReference>
<dbReference type="PANTHER" id="PTHR45418">
    <property type="entry name" value="CANCER/TESTIS ANTIGEN 55"/>
    <property type="match status" value="1"/>
</dbReference>
<organism evidence="16 17">
    <name type="scientific">Amphibalanus amphitrite</name>
    <name type="common">Striped barnacle</name>
    <name type="synonym">Balanus amphitrite</name>
    <dbReference type="NCBI Taxonomy" id="1232801"/>
    <lineage>
        <taxon>Eukaryota</taxon>
        <taxon>Metazoa</taxon>
        <taxon>Ecdysozoa</taxon>
        <taxon>Arthropoda</taxon>
        <taxon>Crustacea</taxon>
        <taxon>Multicrustacea</taxon>
        <taxon>Cirripedia</taxon>
        <taxon>Thoracica</taxon>
        <taxon>Thoracicalcarea</taxon>
        <taxon>Balanomorpha</taxon>
        <taxon>Balanoidea</taxon>
        <taxon>Balanidae</taxon>
        <taxon>Amphibalaninae</taxon>
        <taxon>Amphibalanus</taxon>
    </lineage>
</organism>
<dbReference type="GO" id="GO:0003723">
    <property type="term" value="F:RNA binding"/>
    <property type="evidence" value="ECO:0007669"/>
    <property type="project" value="UniProtKB-KW"/>
</dbReference>
<evidence type="ECO:0000256" key="7">
    <source>
        <dbReference type="ARBA" id="ARBA00022806"/>
    </source>
</evidence>
<dbReference type="CDD" id="cd18808">
    <property type="entry name" value="SF1_C_Upf1"/>
    <property type="match status" value="1"/>
</dbReference>
<dbReference type="FunFam" id="3.40.50.300:FF:000608">
    <property type="entry name" value="Mov10 RISC complex RNA helicase"/>
    <property type="match status" value="1"/>
</dbReference>
<dbReference type="InterPro" id="IPR027417">
    <property type="entry name" value="P-loop_NTPase"/>
</dbReference>
<dbReference type="GO" id="GO:0003724">
    <property type="term" value="F:RNA helicase activity"/>
    <property type="evidence" value="ECO:0007669"/>
    <property type="project" value="UniProtKB-EC"/>
</dbReference>
<feature type="domain" description="DNA2/NAM7 helicase helicase" evidence="13">
    <location>
        <begin position="826"/>
        <end position="895"/>
    </location>
</feature>
<evidence type="ECO:0000313" key="16">
    <source>
        <dbReference type="EMBL" id="KAF0301715.1"/>
    </source>
</evidence>
<dbReference type="Gene3D" id="3.40.50.300">
    <property type="entry name" value="P-loop containing nucleotide triphosphate hydrolases"/>
    <property type="match status" value="2"/>
</dbReference>
<dbReference type="Gene3D" id="2.60.40.10">
    <property type="entry name" value="Immunoglobulins"/>
    <property type="match status" value="1"/>
</dbReference>
<dbReference type="PANTHER" id="PTHR45418:SF1">
    <property type="entry name" value="CANCER_TESTIS ANTIGEN 55"/>
    <property type="match status" value="1"/>
</dbReference>